<reference evidence="9" key="1">
    <citation type="journal article" date="2020" name="mSystems">
        <title>Genome- and Community-Level Interaction Insights into Carbon Utilization and Element Cycling Functions of Hydrothermarchaeota in Hydrothermal Sediment.</title>
        <authorList>
            <person name="Zhou Z."/>
            <person name="Liu Y."/>
            <person name="Xu W."/>
            <person name="Pan J."/>
            <person name="Luo Z.H."/>
            <person name="Li M."/>
        </authorList>
    </citation>
    <scope>NUCLEOTIDE SEQUENCE [LARGE SCALE GENOMIC DNA]</scope>
    <source>
        <strain evidence="9">HyVt-219</strain>
    </source>
</reference>
<dbReference type="PANTHER" id="PTHR11113:SF14">
    <property type="entry name" value="N-ACETYLGLUCOSAMINE-6-PHOSPHATE DEACETYLASE"/>
    <property type="match status" value="1"/>
</dbReference>
<dbReference type="NCBIfam" id="TIGR00221">
    <property type="entry name" value="nagA"/>
    <property type="match status" value="1"/>
</dbReference>
<keyword evidence="3 5" id="KW-0378">Hydrolase</keyword>
<proteinExistence type="inferred from homology"/>
<dbReference type="SUPFAM" id="SSF51338">
    <property type="entry name" value="Composite domain of metallo-dependent hydrolases"/>
    <property type="match status" value="1"/>
</dbReference>
<dbReference type="Gene3D" id="2.30.40.10">
    <property type="entry name" value="Urease, subunit C, domain 1"/>
    <property type="match status" value="1"/>
</dbReference>
<dbReference type="AlphaFoldDB" id="A0A7V0N1D9"/>
<evidence type="ECO:0000256" key="6">
    <source>
        <dbReference type="PIRSR" id="PIRSR038994-1"/>
    </source>
</evidence>
<dbReference type="EMBL" id="DRBC01000314">
    <property type="protein sequence ID" value="HDN85117.1"/>
    <property type="molecule type" value="Genomic_DNA"/>
</dbReference>
<feature type="binding site" evidence="7">
    <location>
        <position position="214"/>
    </location>
    <ligand>
        <name>Zn(2+)</name>
        <dbReference type="ChEBI" id="CHEBI:29105"/>
    </ligand>
</feature>
<evidence type="ECO:0000256" key="4">
    <source>
        <dbReference type="ARBA" id="ARBA00023277"/>
    </source>
</evidence>
<evidence type="ECO:0000256" key="7">
    <source>
        <dbReference type="PIRSR" id="PIRSR038994-3"/>
    </source>
</evidence>
<sequence>MLFIKGNIVTPTRVINKGGVLIEKDKIVKVGRIKKYPPLTKIFDIPGSTVVPGFIDIHMHGLGKYTTKGKKNIIGISNLEPSYGTTGFLPTLACATHKEYLQFLQDVKDVIKDQPEKGAKILGAHLEGPYINPIMKGGMDEKYLRLPDKKEYQELIRAGGRDLKIMTLSPELPGSIGLIKSLRKNNTVASLGHSMAKEDDVRKAIRAGLTHICHLFNAFPPQKPRELGVREPSLADICLAMDGLTAEVNPDGIHVHPLMIRLAIKAMGLENIVAITDSMMGTGLPEGTYRMSDGRKFRTKKGDVARLVENERIIVGSILTMNFAFKNLVKKCGLSFSQASLLTSLNPARIIGLDRLTGSIEVGKKADIAVLDSNFECLMTFVEGKLVYQKT</sequence>
<feature type="active site" description="Proton donor/acceptor" evidence="6">
    <location>
        <position position="277"/>
    </location>
</feature>
<evidence type="ECO:0000259" key="8">
    <source>
        <dbReference type="Pfam" id="PF01979"/>
    </source>
</evidence>
<comment type="cofactor">
    <cofactor evidence="7">
        <name>a divalent metal cation</name>
        <dbReference type="ChEBI" id="CHEBI:60240"/>
    </cofactor>
    <text evidence="7">Binds 1 divalent metal cation per subunit.</text>
</comment>
<feature type="domain" description="Amidohydrolase-related" evidence="8">
    <location>
        <begin position="49"/>
        <end position="387"/>
    </location>
</feature>
<gene>
    <name evidence="9" type="primary">nagA</name>
    <name evidence="9" type="ORF">ENG47_05120</name>
</gene>
<dbReference type="InterPro" id="IPR011059">
    <property type="entry name" value="Metal-dep_hydrolase_composite"/>
</dbReference>
<evidence type="ECO:0000313" key="9">
    <source>
        <dbReference type="EMBL" id="HDN85117.1"/>
    </source>
</evidence>
<name>A0A7V0N1D9_UNCAE</name>
<dbReference type="Gene3D" id="3.20.20.140">
    <property type="entry name" value="Metal-dependent hydrolases"/>
    <property type="match status" value="1"/>
</dbReference>
<comment type="similarity">
    <text evidence="1 5">Belongs to the metallo-dependent hydrolases superfamily. NagA family.</text>
</comment>
<evidence type="ECO:0000256" key="1">
    <source>
        <dbReference type="ARBA" id="ARBA00010716"/>
    </source>
</evidence>
<dbReference type="PIRSF" id="PIRSF038994">
    <property type="entry name" value="NagA"/>
    <property type="match status" value="1"/>
</dbReference>
<dbReference type="CDD" id="cd00854">
    <property type="entry name" value="NagA"/>
    <property type="match status" value="1"/>
</dbReference>
<comment type="caution">
    <text evidence="9">The sequence shown here is derived from an EMBL/GenBank/DDBJ whole genome shotgun (WGS) entry which is preliminary data.</text>
</comment>
<evidence type="ECO:0000256" key="3">
    <source>
        <dbReference type="ARBA" id="ARBA00022801"/>
    </source>
</evidence>
<feature type="binding site" evidence="7">
    <location>
        <position position="127"/>
    </location>
    <ligand>
        <name>Zn(2+)</name>
        <dbReference type="ChEBI" id="CHEBI:29105"/>
    </ligand>
</feature>
<keyword evidence="4 5" id="KW-0119">Carbohydrate metabolism</keyword>
<dbReference type="EC" id="3.5.1.25" evidence="9"/>
<organism evidence="9">
    <name type="scientific">Aerophobetes bacterium</name>
    <dbReference type="NCBI Taxonomy" id="2030807"/>
    <lineage>
        <taxon>Bacteria</taxon>
        <taxon>Candidatus Aerophobota</taxon>
    </lineage>
</organism>
<feature type="binding site" evidence="7">
    <location>
        <position position="193"/>
    </location>
    <ligand>
        <name>Zn(2+)</name>
        <dbReference type="ChEBI" id="CHEBI:29105"/>
    </ligand>
</feature>
<dbReference type="GO" id="GO:0046872">
    <property type="term" value="F:metal ion binding"/>
    <property type="evidence" value="ECO:0007669"/>
    <property type="project" value="UniProtKB-KW"/>
</dbReference>
<accession>A0A7V0N1D9</accession>
<evidence type="ECO:0000256" key="5">
    <source>
        <dbReference type="PIRNR" id="PIRNR038994"/>
    </source>
</evidence>
<keyword evidence="2 7" id="KW-0479">Metal-binding</keyword>
<dbReference type="InterPro" id="IPR032466">
    <property type="entry name" value="Metal_Hydrolase"/>
</dbReference>
<dbReference type="Proteomes" id="UP000885660">
    <property type="component" value="Unassembled WGS sequence"/>
</dbReference>
<evidence type="ECO:0000256" key="2">
    <source>
        <dbReference type="ARBA" id="ARBA00022723"/>
    </source>
</evidence>
<dbReference type="SUPFAM" id="SSF51556">
    <property type="entry name" value="Metallo-dependent hydrolases"/>
    <property type="match status" value="1"/>
</dbReference>
<dbReference type="InterPro" id="IPR003764">
    <property type="entry name" value="GlcNAc_6-P_deAcase"/>
</dbReference>
<dbReference type="GO" id="GO:0006046">
    <property type="term" value="P:N-acetylglucosamine catabolic process"/>
    <property type="evidence" value="ECO:0007669"/>
    <property type="project" value="TreeGrafter"/>
</dbReference>
<dbReference type="PANTHER" id="PTHR11113">
    <property type="entry name" value="N-ACETYLGLUCOSAMINE-6-PHOSPHATE DEACETYLASE"/>
    <property type="match status" value="1"/>
</dbReference>
<dbReference type="InterPro" id="IPR006680">
    <property type="entry name" value="Amidohydro-rel"/>
</dbReference>
<protein>
    <submittedName>
        <fullName evidence="9">N-acetylglucosamine-6-phosphate deacetylase</fullName>
        <ecNumber evidence="9">3.5.1.25</ecNumber>
    </submittedName>
</protein>
<dbReference type="GO" id="GO:0008448">
    <property type="term" value="F:N-acetylglucosamine-6-phosphate deacetylase activity"/>
    <property type="evidence" value="ECO:0007669"/>
    <property type="project" value="UniProtKB-EC"/>
</dbReference>
<dbReference type="Pfam" id="PF01979">
    <property type="entry name" value="Amidohydro_1"/>
    <property type="match status" value="1"/>
</dbReference>